<gene>
    <name evidence="1" type="ORF">WAX78_02855</name>
</gene>
<reference evidence="1 2" key="1">
    <citation type="submission" date="2024-01" db="EMBL/GenBank/DDBJ databases">
        <title>Seven novel Bacillus-like species.</title>
        <authorList>
            <person name="Liu G."/>
        </authorList>
    </citation>
    <scope>NUCLEOTIDE SEQUENCE [LARGE SCALE GENOMIC DNA]</scope>
    <source>
        <strain evidence="1 2">FJAT-53711</strain>
    </source>
</reference>
<dbReference type="EMBL" id="JBAWSV010000001">
    <property type="protein sequence ID" value="MEI4828401.1"/>
    <property type="molecule type" value="Genomic_DNA"/>
</dbReference>
<evidence type="ECO:0000313" key="2">
    <source>
        <dbReference type="Proteomes" id="UP001367922"/>
    </source>
</evidence>
<protein>
    <submittedName>
        <fullName evidence="1">Uncharacterized protein</fullName>
    </submittedName>
</protein>
<organism evidence="1 2">
    <name type="scientific">Bacillus yunxiaonensis</name>
    <dbReference type="NCBI Taxonomy" id="3127665"/>
    <lineage>
        <taxon>Bacteria</taxon>
        <taxon>Bacillati</taxon>
        <taxon>Bacillota</taxon>
        <taxon>Bacilli</taxon>
        <taxon>Bacillales</taxon>
        <taxon>Bacillaceae</taxon>
        <taxon>Bacillus</taxon>
    </lineage>
</organism>
<accession>A0ABU8FRF4</accession>
<sequence>MEYPFVLKSSLENKLEEDIEIGIKAKAALIFIDGGRNENCKTRFRHVQNHIRQNLKLATQIE</sequence>
<dbReference type="Proteomes" id="UP001367922">
    <property type="component" value="Unassembled WGS sequence"/>
</dbReference>
<name>A0ABU8FRF4_9BACI</name>
<keyword evidence="2" id="KW-1185">Reference proteome</keyword>
<comment type="caution">
    <text evidence="1">The sequence shown here is derived from an EMBL/GenBank/DDBJ whole genome shotgun (WGS) entry which is preliminary data.</text>
</comment>
<dbReference type="RefSeq" id="WP_336480786.1">
    <property type="nucleotide sequence ID" value="NZ_JBAWSV010000001.1"/>
</dbReference>
<proteinExistence type="predicted"/>
<evidence type="ECO:0000313" key="1">
    <source>
        <dbReference type="EMBL" id="MEI4828401.1"/>
    </source>
</evidence>